<evidence type="ECO:0000256" key="5">
    <source>
        <dbReference type="ARBA" id="ARBA00023163"/>
    </source>
</evidence>
<dbReference type="STRING" id="253628.A0A0D1XUR2"/>
<dbReference type="OrthoDB" id="10251155at2759"/>
<feature type="region of interest" description="Disordered" evidence="7">
    <location>
        <begin position="63"/>
        <end position="88"/>
    </location>
</feature>
<evidence type="ECO:0000256" key="6">
    <source>
        <dbReference type="ARBA" id="ARBA00023242"/>
    </source>
</evidence>
<keyword evidence="3" id="KW-0805">Transcription regulation</keyword>
<evidence type="ECO:0000256" key="2">
    <source>
        <dbReference type="ARBA" id="ARBA00022833"/>
    </source>
</evidence>
<dbReference type="PROSITE" id="PS50048">
    <property type="entry name" value="ZN2_CY6_FUNGAL_2"/>
    <property type="match status" value="1"/>
</dbReference>
<evidence type="ECO:0000313" key="9">
    <source>
        <dbReference type="EMBL" id="KIW06481.1"/>
    </source>
</evidence>
<keyword evidence="6" id="KW-0539">Nucleus</keyword>
<dbReference type="InterPro" id="IPR007219">
    <property type="entry name" value="XnlR_reg_dom"/>
</dbReference>
<feature type="compositionally biased region" description="Polar residues" evidence="7">
    <location>
        <begin position="63"/>
        <end position="81"/>
    </location>
</feature>
<dbReference type="GO" id="GO:0006351">
    <property type="term" value="P:DNA-templated transcription"/>
    <property type="evidence" value="ECO:0007669"/>
    <property type="project" value="InterPro"/>
</dbReference>
<dbReference type="InterPro" id="IPR001138">
    <property type="entry name" value="Zn2Cys6_DnaBD"/>
</dbReference>
<dbReference type="Proteomes" id="UP000053259">
    <property type="component" value="Unassembled WGS sequence"/>
</dbReference>
<dbReference type="CDD" id="cd12148">
    <property type="entry name" value="fungal_TF_MHR"/>
    <property type="match status" value="1"/>
</dbReference>
<evidence type="ECO:0000256" key="4">
    <source>
        <dbReference type="ARBA" id="ARBA00023125"/>
    </source>
</evidence>
<dbReference type="InterPro" id="IPR052073">
    <property type="entry name" value="Amide_Lactam_Regulators"/>
</dbReference>
<dbReference type="Pfam" id="PF00172">
    <property type="entry name" value="Zn_clus"/>
    <property type="match status" value="1"/>
</dbReference>
<dbReference type="PANTHER" id="PTHR47171">
    <property type="entry name" value="FARA-RELATED"/>
    <property type="match status" value="1"/>
</dbReference>
<evidence type="ECO:0000256" key="3">
    <source>
        <dbReference type="ARBA" id="ARBA00023015"/>
    </source>
</evidence>
<keyword evidence="4" id="KW-0238">DNA-binding</keyword>
<dbReference type="AlphaFoldDB" id="A0A0D1XUR2"/>
<dbReference type="VEuPathDB" id="FungiDB:PV09_02917"/>
<feature type="domain" description="Zn(2)-C6 fungal-type" evidence="8">
    <location>
        <begin position="22"/>
        <end position="52"/>
    </location>
</feature>
<dbReference type="InParanoid" id="A0A0D1XUR2"/>
<name>A0A0D1XUR2_9PEZI</name>
<feature type="compositionally biased region" description="Basic and acidic residues" evidence="7">
    <location>
        <begin position="547"/>
        <end position="557"/>
    </location>
</feature>
<reference evidence="9 10" key="1">
    <citation type="submission" date="2015-01" db="EMBL/GenBank/DDBJ databases">
        <title>The Genome Sequence of Ochroconis gallopava CBS43764.</title>
        <authorList>
            <consortium name="The Broad Institute Genomics Platform"/>
            <person name="Cuomo C."/>
            <person name="de Hoog S."/>
            <person name="Gorbushina A."/>
            <person name="Stielow B."/>
            <person name="Teixiera M."/>
            <person name="Abouelleil A."/>
            <person name="Chapman S.B."/>
            <person name="Priest M."/>
            <person name="Young S.K."/>
            <person name="Wortman J."/>
            <person name="Nusbaum C."/>
            <person name="Birren B."/>
        </authorList>
    </citation>
    <scope>NUCLEOTIDE SEQUENCE [LARGE SCALE GENOMIC DNA]</scope>
    <source>
        <strain evidence="9 10">CBS 43764</strain>
    </source>
</reference>
<evidence type="ECO:0000259" key="8">
    <source>
        <dbReference type="PROSITE" id="PS50048"/>
    </source>
</evidence>
<keyword evidence="5" id="KW-0804">Transcription</keyword>
<dbReference type="GO" id="GO:0000981">
    <property type="term" value="F:DNA-binding transcription factor activity, RNA polymerase II-specific"/>
    <property type="evidence" value="ECO:0007669"/>
    <property type="project" value="InterPro"/>
</dbReference>
<evidence type="ECO:0000256" key="1">
    <source>
        <dbReference type="ARBA" id="ARBA00022723"/>
    </source>
</evidence>
<dbReference type="PANTHER" id="PTHR47171:SF2">
    <property type="entry name" value="TRANSCRIPTION FACTOR, PUTATIVE-RELATED"/>
    <property type="match status" value="1"/>
</dbReference>
<sequence length="665" mass="75018">MADLQISPYKPNTIQGKPSLRACEVCYSKKIRCDTGGHNSACSYCVSHGIDCAARTRKRKAQSISRNASNKRQEQGCSAANSPAEVRRTYSREENGTVRHGASPNTSPVTSPYLFVTYQPATEPISSPDAFHNSSYLSRAAILGDEFARIDHSHGERRASTDHVLSKTDLEVLKLYKAFELPIAPLRQSLVDAYIDHAWVWMPVVDLSKLIGTYTAGEGSLLVLQAVLLVGAIMRPEVCDKDFVDEQYRKVKALLNASYERDPMHILTSLCLIQWYAPTAPKDVSTDTPRAWATSAVGLAQQVGLHRPTDALFGDHKGVWRRIWWTLATRDSLMASAHGRPRMMNSADSANEMITVDDFEDPRDRRAAIFVEYVKICQILGDLCQLLTRNGRINHRERAEFTWRLKSYLDALPEEFLIVDKGYDFELAQMHIPILSTISILHRPRSVFNITPANAASIVAGNLSFRLFQSIELRGQTKLLSSAFAWHLMATCIPHLSALRIRELRDEAIYALDELEKVFSTLGKVRPAAQQNLRNVRAIRRAVLASKRSEQSRRTTPEPDSAFEQPQVSPEHLLQIYGQEVMQYFHRIFIALQDVQNVHTEATPMQVPEMMPPVRNTPNGNIHLEMATPVIGAYQDLFSNLFGDSTLQDNVWMKDWMEDLQLMPE</sequence>
<organism evidence="9 10">
    <name type="scientific">Verruconis gallopava</name>
    <dbReference type="NCBI Taxonomy" id="253628"/>
    <lineage>
        <taxon>Eukaryota</taxon>
        <taxon>Fungi</taxon>
        <taxon>Dikarya</taxon>
        <taxon>Ascomycota</taxon>
        <taxon>Pezizomycotina</taxon>
        <taxon>Dothideomycetes</taxon>
        <taxon>Pleosporomycetidae</taxon>
        <taxon>Venturiales</taxon>
        <taxon>Sympoventuriaceae</taxon>
        <taxon>Verruconis</taxon>
    </lineage>
</organism>
<accession>A0A0D1XUR2</accession>
<keyword evidence="1" id="KW-0479">Metal-binding</keyword>
<keyword evidence="10" id="KW-1185">Reference proteome</keyword>
<dbReference type="EMBL" id="KN847535">
    <property type="protein sequence ID" value="KIW06481.1"/>
    <property type="molecule type" value="Genomic_DNA"/>
</dbReference>
<feature type="region of interest" description="Disordered" evidence="7">
    <location>
        <begin position="547"/>
        <end position="567"/>
    </location>
</feature>
<dbReference type="Gene3D" id="4.10.240.10">
    <property type="entry name" value="Zn(2)-C6 fungal-type DNA-binding domain"/>
    <property type="match status" value="1"/>
</dbReference>
<keyword evidence="2" id="KW-0862">Zinc</keyword>
<dbReference type="GO" id="GO:0003677">
    <property type="term" value="F:DNA binding"/>
    <property type="evidence" value="ECO:0007669"/>
    <property type="project" value="UniProtKB-KW"/>
</dbReference>
<dbReference type="SUPFAM" id="SSF57701">
    <property type="entry name" value="Zn2/Cys6 DNA-binding domain"/>
    <property type="match status" value="1"/>
</dbReference>
<dbReference type="RefSeq" id="XP_016216350.1">
    <property type="nucleotide sequence ID" value="XM_016356044.1"/>
</dbReference>
<evidence type="ECO:0000313" key="10">
    <source>
        <dbReference type="Proteomes" id="UP000053259"/>
    </source>
</evidence>
<dbReference type="Pfam" id="PF04082">
    <property type="entry name" value="Fungal_trans"/>
    <property type="match status" value="1"/>
</dbReference>
<protein>
    <recommendedName>
        <fullName evidence="8">Zn(2)-C6 fungal-type domain-containing protein</fullName>
    </recommendedName>
</protein>
<proteinExistence type="predicted"/>
<evidence type="ECO:0000256" key="7">
    <source>
        <dbReference type="SAM" id="MobiDB-lite"/>
    </source>
</evidence>
<dbReference type="HOGENOM" id="CLU_007427_2_1_1"/>
<dbReference type="GO" id="GO:0008270">
    <property type="term" value="F:zinc ion binding"/>
    <property type="evidence" value="ECO:0007669"/>
    <property type="project" value="InterPro"/>
</dbReference>
<dbReference type="CDD" id="cd00067">
    <property type="entry name" value="GAL4"/>
    <property type="match status" value="1"/>
</dbReference>
<gene>
    <name evidence="9" type="ORF">PV09_02917</name>
</gene>
<dbReference type="InterPro" id="IPR036864">
    <property type="entry name" value="Zn2-C6_fun-type_DNA-bd_sf"/>
</dbReference>
<dbReference type="GeneID" id="27310890"/>